<reference evidence="2" key="1">
    <citation type="submission" date="2022-03" db="EMBL/GenBank/DDBJ databases">
        <authorList>
            <person name="Martin H S."/>
        </authorList>
    </citation>
    <scope>NUCLEOTIDE SEQUENCE</scope>
</reference>
<proteinExistence type="predicted"/>
<feature type="region of interest" description="Disordered" evidence="1">
    <location>
        <begin position="75"/>
        <end position="136"/>
    </location>
</feature>
<name>A0ABN8J7X1_9NEOP</name>
<dbReference type="EMBL" id="OW152819">
    <property type="protein sequence ID" value="CAH2073454.1"/>
    <property type="molecule type" value="Genomic_DNA"/>
</dbReference>
<gene>
    <name evidence="2" type="ORF">IPOD504_LOCUS15649</name>
</gene>
<sequence length="156" mass="17449">MRKEKNKARSMHLSAVKSESVVRRLLCMPAPLGRKDAISARDFNRDIESKRDCLDFGISAPPVTQNVLTATWDAEHSPRDCMQRRRRRSRRRNTGLKPPRKRAGSAASQHCAGRRGAFPDSAANDPPFSCIADTARDTPPITVRLTVERASARRCP</sequence>
<feature type="non-terminal residue" evidence="2">
    <location>
        <position position="1"/>
    </location>
</feature>
<evidence type="ECO:0000313" key="2">
    <source>
        <dbReference type="EMBL" id="CAH2073454.1"/>
    </source>
</evidence>
<evidence type="ECO:0000256" key="1">
    <source>
        <dbReference type="SAM" id="MobiDB-lite"/>
    </source>
</evidence>
<organism evidence="2 3">
    <name type="scientific">Iphiclides podalirius</name>
    <name type="common">scarce swallowtail</name>
    <dbReference type="NCBI Taxonomy" id="110791"/>
    <lineage>
        <taxon>Eukaryota</taxon>
        <taxon>Metazoa</taxon>
        <taxon>Ecdysozoa</taxon>
        <taxon>Arthropoda</taxon>
        <taxon>Hexapoda</taxon>
        <taxon>Insecta</taxon>
        <taxon>Pterygota</taxon>
        <taxon>Neoptera</taxon>
        <taxon>Endopterygota</taxon>
        <taxon>Lepidoptera</taxon>
        <taxon>Glossata</taxon>
        <taxon>Ditrysia</taxon>
        <taxon>Papilionoidea</taxon>
        <taxon>Papilionidae</taxon>
        <taxon>Papilioninae</taxon>
        <taxon>Iphiclides</taxon>
    </lineage>
</organism>
<evidence type="ECO:0000313" key="3">
    <source>
        <dbReference type="Proteomes" id="UP000837857"/>
    </source>
</evidence>
<accession>A0ABN8J7X1</accession>
<feature type="compositionally biased region" description="Basic residues" evidence="1">
    <location>
        <begin position="84"/>
        <end position="103"/>
    </location>
</feature>
<dbReference type="Proteomes" id="UP000837857">
    <property type="component" value="Chromosome 7"/>
</dbReference>
<protein>
    <submittedName>
        <fullName evidence="2">Uncharacterized protein</fullName>
    </submittedName>
</protein>
<keyword evidence="3" id="KW-1185">Reference proteome</keyword>